<feature type="region of interest" description="Disordered" evidence="1">
    <location>
        <begin position="1"/>
        <end position="23"/>
    </location>
</feature>
<comment type="caution">
    <text evidence="2">The sequence shown here is derived from an EMBL/GenBank/DDBJ whole genome shotgun (WGS) entry which is preliminary data.</text>
</comment>
<dbReference type="EMBL" id="JPKZ01000157">
    <property type="protein sequence ID" value="KHN88912.1"/>
    <property type="molecule type" value="Genomic_DNA"/>
</dbReference>
<name>A0A0B2W5T0_TOXCA</name>
<evidence type="ECO:0000313" key="2">
    <source>
        <dbReference type="EMBL" id="KHN88912.1"/>
    </source>
</evidence>
<sequence length="53" mass="5625">MSVACSECSKSSYTNRQRASTGLGDRLNGALFMIANTVSHNIDYVSAPSGDQL</sequence>
<organism evidence="2 3">
    <name type="scientific">Toxocara canis</name>
    <name type="common">Canine roundworm</name>
    <dbReference type="NCBI Taxonomy" id="6265"/>
    <lineage>
        <taxon>Eukaryota</taxon>
        <taxon>Metazoa</taxon>
        <taxon>Ecdysozoa</taxon>
        <taxon>Nematoda</taxon>
        <taxon>Chromadorea</taxon>
        <taxon>Rhabditida</taxon>
        <taxon>Spirurina</taxon>
        <taxon>Ascaridomorpha</taxon>
        <taxon>Ascaridoidea</taxon>
        <taxon>Toxocaridae</taxon>
        <taxon>Toxocara</taxon>
    </lineage>
</organism>
<dbReference type="Proteomes" id="UP000031036">
    <property type="component" value="Unassembled WGS sequence"/>
</dbReference>
<evidence type="ECO:0000313" key="3">
    <source>
        <dbReference type="Proteomes" id="UP000031036"/>
    </source>
</evidence>
<dbReference type="AlphaFoldDB" id="A0A0B2W5T0"/>
<protein>
    <submittedName>
        <fullName evidence="2">Uncharacterized protein</fullName>
    </submittedName>
</protein>
<feature type="compositionally biased region" description="Polar residues" evidence="1">
    <location>
        <begin position="8"/>
        <end position="20"/>
    </location>
</feature>
<proteinExistence type="predicted"/>
<accession>A0A0B2W5T0</accession>
<evidence type="ECO:0000256" key="1">
    <source>
        <dbReference type="SAM" id="MobiDB-lite"/>
    </source>
</evidence>
<keyword evidence="3" id="KW-1185">Reference proteome</keyword>
<gene>
    <name evidence="2" type="ORF">Tcan_05681</name>
</gene>
<reference evidence="2 3" key="1">
    <citation type="submission" date="2014-11" db="EMBL/GenBank/DDBJ databases">
        <title>Genetic blueprint of the zoonotic pathogen Toxocara canis.</title>
        <authorList>
            <person name="Zhu X.-Q."/>
            <person name="Korhonen P.K."/>
            <person name="Cai H."/>
            <person name="Young N.D."/>
            <person name="Nejsum P."/>
            <person name="von Samson-Himmelstjerna G."/>
            <person name="Boag P.R."/>
            <person name="Tan P."/>
            <person name="Li Q."/>
            <person name="Min J."/>
            <person name="Yang Y."/>
            <person name="Wang X."/>
            <person name="Fang X."/>
            <person name="Hall R.S."/>
            <person name="Hofmann A."/>
            <person name="Sternberg P.W."/>
            <person name="Jex A.R."/>
            <person name="Gasser R.B."/>
        </authorList>
    </citation>
    <scope>NUCLEOTIDE SEQUENCE [LARGE SCALE GENOMIC DNA]</scope>
    <source>
        <strain evidence="2">PN_DK_2014</strain>
    </source>
</reference>